<dbReference type="EMBL" id="JAQFWP010000104">
    <property type="protein sequence ID" value="MDA2808786.1"/>
    <property type="molecule type" value="Genomic_DNA"/>
</dbReference>
<protein>
    <submittedName>
        <fullName evidence="4">Class I SAM-dependent methyltransferase</fullName>
    </submittedName>
</protein>
<evidence type="ECO:0000256" key="3">
    <source>
        <dbReference type="SAM" id="MobiDB-lite"/>
    </source>
</evidence>
<keyword evidence="5" id="KW-1185">Reference proteome</keyword>
<evidence type="ECO:0000256" key="1">
    <source>
        <dbReference type="ARBA" id="ARBA00022603"/>
    </source>
</evidence>
<dbReference type="Proteomes" id="UP001165685">
    <property type="component" value="Unassembled WGS sequence"/>
</dbReference>
<dbReference type="InterPro" id="IPR029063">
    <property type="entry name" value="SAM-dependent_MTases_sf"/>
</dbReference>
<evidence type="ECO:0000313" key="4">
    <source>
        <dbReference type="EMBL" id="MDA2808786.1"/>
    </source>
</evidence>
<dbReference type="CDD" id="cd02440">
    <property type="entry name" value="AdoMet_MTases"/>
    <property type="match status" value="1"/>
</dbReference>
<dbReference type="Pfam" id="PF13489">
    <property type="entry name" value="Methyltransf_23"/>
    <property type="match status" value="1"/>
</dbReference>
<dbReference type="InterPro" id="IPR051052">
    <property type="entry name" value="Diverse_substrate_MTase"/>
</dbReference>
<organism evidence="4 5">
    <name type="scientific">Nocardiopsis suaedae</name>
    <dbReference type="NCBI Taxonomy" id="3018444"/>
    <lineage>
        <taxon>Bacteria</taxon>
        <taxon>Bacillati</taxon>
        <taxon>Actinomycetota</taxon>
        <taxon>Actinomycetes</taxon>
        <taxon>Streptosporangiales</taxon>
        <taxon>Nocardiopsidaceae</taxon>
        <taxon>Nocardiopsis</taxon>
    </lineage>
</organism>
<sequence>MPTQSGDPAPHRHRRTAESFGVDAERYDRTRRRYPRALIDRIAAALPGPRVLDAGCGTGIVARQFRDAGHDVLGVEPDARMAEFARGTGIGVETARFEEWDPNGRTFDAVVSGQAWHWIDPAEGAVRAARALRGGGVLSVFWHAFHPPSAVAEAFADAFEQAAPDAPFDVRALDKGSAGHEAFLAPAEEGMKAAGAFTAPERWRFDWECRYTRDEWLDQLPTHGALTRLPPEAADGILRKVGEAIDALGGEFTVEYSTVAVTAMTVAAPGTPDGETADPPQAE</sequence>
<accession>A0ABT4TVQ7</accession>
<dbReference type="RefSeq" id="WP_270681374.1">
    <property type="nucleotide sequence ID" value="NZ_JAQFWP010000104.1"/>
</dbReference>
<dbReference type="GO" id="GO:0008168">
    <property type="term" value="F:methyltransferase activity"/>
    <property type="evidence" value="ECO:0007669"/>
    <property type="project" value="UniProtKB-KW"/>
</dbReference>
<comment type="caution">
    <text evidence="4">The sequence shown here is derived from an EMBL/GenBank/DDBJ whole genome shotgun (WGS) entry which is preliminary data.</text>
</comment>
<name>A0ABT4TVQ7_9ACTN</name>
<dbReference type="SUPFAM" id="SSF53335">
    <property type="entry name" value="S-adenosyl-L-methionine-dependent methyltransferases"/>
    <property type="match status" value="1"/>
</dbReference>
<feature type="region of interest" description="Disordered" evidence="3">
    <location>
        <begin position="1"/>
        <end position="21"/>
    </location>
</feature>
<proteinExistence type="predicted"/>
<reference evidence="4" key="1">
    <citation type="submission" date="2023-01" db="EMBL/GenBank/DDBJ databases">
        <title>Draft genome sequence of Nocardiopsis sp. LSu2-4 isolated from halophytes.</title>
        <authorList>
            <person name="Duangmal K."/>
            <person name="Chantavorakit T."/>
        </authorList>
    </citation>
    <scope>NUCLEOTIDE SEQUENCE</scope>
    <source>
        <strain evidence="4">LSu2-4</strain>
    </source>
</reference>
<evidence type="ECO:0000313" key="5">
    <source>
        <dbReference type="Proteomes" id="UP001165685"/>
    </source>
</evidence>
<dbReference type="Gene3D" id="3.40.50.150">
    <property type="entry name" value="Vaccinia Virus protein VP39"/>
    <property type="match status" value="1"/>
</dbReference>
<keyword evidence="2" id="KW-0808">Transferase</keyword>
<evidence type="ECO:0000256" key="2">
    <source>
        <dbReference type="ARBA" id="ARBA00022679"/>
    </source>
</evidence>
<gene>
    <name evidence="4" type="ORF">O4U47_30045</name>
</gene>
<dbReference type="PANTHER" id="PTHR44942">
    <property type="entry name" value="METHYLTRANSF_11 DOMAIN-CONTAINING PROTEIN"/>
    <property type="match status" value="1"/>
</dbReference>
<dbReference type="GO" id="GO:0032259">
    <property type="term" value="P:methylation"/>
    <property type="evidence" value="ECO:0007669"/>
    <property type="project" value="UniProtKB-KW"/>
</dbReference>
<dbReference type="PANTHER" id="PTHR44942:SF4">
    <property type="entry name" value="METHYLTRANSFERASE TYPE 11 DOMAIN-CONTAINING PROTEIN"/>
    <property type="match status" value="1"/>
</dbReference>
<keyword evidence="1 4" id="KW-0489">Methyltransferase</keyword>